<gene>
    <name evidence="1" type="ORF">B0T15DRAFT_35216</name>
</gene>
<accession>A0AAJ0H2L9</accession>
<dbReference type="Proteomes" id="UP001273166">
    <property type="component" value="Unassembled WGS sequence"/>
</dbReference>
<sequence>MKRRTAGFVRRQGRDRHVVVGHRPHRPPRASVRRRADRGVYPQLTGTTTTTTLGTLWVVGRRRHRRGGKGIRVPTARPGVHHLCRSWSTILLLPVLGNRVRPVWTSSPSLRMSCSLLCSLPAVLVDPVASREARGVLARGPGQERRRVTSSTGVLGFATTAAETEKSAGSAALLSGGPVPLVHLMDVVLLSS</sequence>
<dbReference type="AlphaFoldDB" id="A0AAJ0H2L9"/>
<proteinExistence type="predicted"/>
<dbReference type="GeneID" id="87882973"/>
<protein>
    <submittedName>
        <fullName evidence="1">Uncharacterized protein</fullName>
    </submittedName>
</protein>
<dbReference type="EMBL" id="JAUDZG010000001">
    <property type="protein sequence ID" value="KAK3310365.1"/>
    <property type="molecule type" value="Genomic_DNA"/>
</dbReference>
<comment type="caution">
    <text evidence="1">The sequence shown here is derived from an EMBL/GenBank/DDBJ whole genome shotgun (WGS) entry which is preliminary data.</text>
</comment>
<organism evidence="1 2">
    <name type="scientific">Chaetomium strumarium</name>
    <dbReference type="NCBI Taxonomy" id="1170767"/>
    <lineage>
        <taxon>Eukaryota</taxon>
        <taxon>Fungi</taxon>
        <taxon>Dikarya</taxon>
        <taxon>Ascomycota</taxon>
        <taxon>Pezizomycotina</taxon>
        <taxon>Sordariomycetes</taxon>
        <taxon>Sordariomycetidae</taxon>
        <taxon>Sordariales</taxon>
        <taxon>Chaetomiaceae</taxon>
        <taxon>Chaetomium</taxon>
    </lineage>
</organism>
<dbReference type="RefSeq" id="XP_062726145.1">
    <property type="nucleotide sequence ID" value="XM_062864144.1"/>
</dbReference>
<keyword evidence="2" id="KW-1185">Reference proteome</keyword>
<evidence type="ECO:0000313" key="1">
    <source>
        <dbReference type="EMBL" id="KAK3310365.1"/>
    </source>
</evidence>
<reference evidence="1" key="1">
    <citation type="journal article" date="2023" name="Mol. Phylogenet. Evol.">
        <title>Genome-scale phylogeny and comparative genomics of the fungal order Sordariales.</title>
        <authorList>
            <person name="Hensen N."/>
            <person name="Bonometti L."/>
            <person name="Westerberg I."/>
            <person name="Brannstrom I.O."/>
            <person name="Guillou S."/>
            <person name="Cros-Aarteil S."/>
            <person name="Calhoun S."/>
            <person name="Haridas S."/>
            <person name="Kuo A."/>
            <person name="Mondo S."/>
            <person name="Pangilinan J."/>
            <person name="Riley R."/>
            <person name="LaButti K."/>
            <person name="Andreopoulos B."/>
            <person name="Lipzen A."/>
            <person name="Chen C."/>
            <person name="Yan M."/>
            <person name="Daum C."/>
            <person name="Ng V."/>
            <person name="Clum A."/>
            <person name="Steindorff A."/>
            <person name="Ohm R.A."/>
            <person name="Martin F."/>
            <person name="Silar P."/>
            <person name="Natvig D.O."/>
            <person name="Lalanne C."/>
            <person name="Gautier V."/>
            <person name="Ament-Velasquez S.L."/>
            <person name="Kruys A."/>
            <person name="Hutchinson M.I."/>
            <person name="Powell A.J."/>
            <person name="Barry K."/>
            <person name="Miller A.N."/>
            <person name="Grigoriev I.V."/>
            <person name="Debuchy R."/>
            <person name="Gladieux P."/>
            <person name="Hiltunen Thoren M."/>
            <person name="Johannesson H."/>
        </authorList>
    </citation>
    <scope>NUCLEOTIDE SEQUENCE</scope>
    <source>
        <strain evidence="1">CBS 333.67</strain>
    </source>
</reference>
<name>A0AAJ0H2L9_9PEZI</name>
<reference evidence="1" key="2">
    <citation type="submission" date="2023-06" db="EMBL/GenBank/DDBJ databases">
        <authorList>
            <consortium name="Lawrence Berkeley National Laboratory"/>
            <person name="Mondo S.J."/>
            <person name="Hensen N."/>
            <person name="Bonometti L."/>
            <person name="Westerberg I."/>
            <person name="Brannstrom I.O."/>
            <person name="Guillou S."/>
            <person name="Cros-Aarteil S."/>
            <person name="Calhoun S."/>
            <person name="Haridas S."/>
            <person name="Kuo A."/>
            <person name="Pangilinan J."/>
            <person name="Riley R."/>
            <person name="Labutti K."/>
            <person name="Andreopoulos B."/>
            <person name="Lipzen A."/>
            <person name="Chen C."/>
            <person name="Yanf M."/>
            <person name="Daum C."/>
            <person name="Ng V."/>
            <person name="Clum A."/>
            <person name="Steindorff A."/>
            <person name="Ohm R."/>
            <person name="Martin F."/>
            <person name="Silar P."/>
            <person name="Natvig D."/>
            <person name="Lalanne C."/>
            <person name="Gautier V."/>
            <person name="Ament-Velasquez S.L."/>
            <person name="Kruys A."/>
            <person name="Hutchinson M.I."/>
            <person name="Powell A.J."/>
            <person name="Barry K."/>
            <person name="Miller A.N."/>
            <person name="Grigoriev I.V."/>
            <person name="Debuchy R."/>
            <person name="Gladieux P."/>
            <person name="Thoren M.H."/>
            <person name="Johannesson H."/>
        </authorList>
    </citation>
    <scope>NUCLEOTIDE SEQUENCE</scope>
    <source>
        <strain evidence="1">CBS 333.67</strain>
    </source>
</reference>
<evidence type="ECO:0000313" key="2">
    <source>
        <dbReference type="Proteomes" id="UP001273166"/>
    </source>
</evidence>